<dbReference type="Proteomes" id="UP000041254">
    <property type="component" value="Unassembled WGS sequence"/>
</dbReference>
<feature type="compositionally biased region" description="Polar residues" evidence="1">
    <location>
        <begin position="1"/>
        <end position="15"/>
    </location>
</feature>
<accession>A0A0G4FF33</accession>
<evidence type="ECO:0000256" key="1">
    <source>
        <dbReference type="SAM" id="MobiDB-lite"/>
    </source>
</evidence>
<dbReference type="AlphaFoldDB" id="A0A0G4FF33"/>
<dbReference type="EMBL" id="CDMY01000421">
    <property type="protein sequence ID" value="CEM11657.1"/>
    <property type="molecule type" value="Genomic_DNA"/>
</dbReference>
<protein>
    <submittedName>
        <fullName evidence="2">Uncharacterized protein</fullName>
    </submittedName>
</protein>
<evidence type="ECO:0000313" key="3">
    <source>
        <dbReference type="Proteomes" id="UP000041254"/>
    </source>
</evidence>
<sequence>MAGVQETESFIQKPSRNGERVSYPLSFYPLRMELPLHMRPEVDDEDKKKAGDETPVFGRWSMAKGVLTASEALVQKDYSDIYRQKKHEVETELRERKEGPKMASIAERIDRGELTAEDAGMKEVIQATFEQVEDVDEALEKNKGVVVRQPATASRDTTRSTSILWTMLTRALTFTTPTGGNTTRANRPPKNVFCVTCCSPQQLGEEMTVVEMKDGPQQQEQEDEGVDEDGFVPVAATGVDQIASA</sequence>
<name>A0A0G4FF33_VITBC</name>
<feature type="region of interest" description="Disordered" evidence="1">
    <location>
        <begin position="1"/>
        <end position="22"/>
    </location>
</feature>
<proteinExistence type="predicted"/>
<gene>
    <name evidence="2" type="ORF">Vbra_15180</name>
</gene>
<reference evidence="2 3" key="1">
    <citation type="submission" date="2014-11" db="EMBL/GenBank/DDBJ databases">
        <authorList>
            <person name="Zhu J."/>
            <person name="Qi W."/>
            <person name="Song R."/>
        </authorList>
    </citation>
    <scope>NUCLEOTIDE SEQUENCE [LARGE SCALE GENOMIC DNA]</scope>
</reference>
<feature type="region of interest" description="Disordered" evidence="1">
    <location>
        <begin position="212"/>
        <end position="231"/>
    </location>
</feature>
<dbReference type="VEuPathDB" id="CryptoDB:Vbra_15180"/>
<keyword evidence="3" id="KW-1185">Reference proteome</keyword>
<dbReference type="InParanoid" id="A0A0G4FF33"/>
<evidence type="ECO:0000313" key="2">
    <source>
        <dbReference type="EMBL" id="CEM11657.1"/>
    </source>
</evidence>
<feature type="compositionally biased region" description="Acidic residues" evidence="1">
    <location>
        <begin position="220"/>
        <end position="230"/>
    </location>
</feature>
<organism evidence="2 3">
    <name type="scientific">Vitrella brassicaformis (strain CCMP3155)</name>
    <dbReference type="NCBI Taxonomy" id="1169540"/>
    <lineage>
        <taxon>Eukaryota</taxon>
        <taxon>Sar</taxon>
        <taxon>Alveolata</taxon>
        <taxon>Colpodellida</taxon>
        <taxon>Vitrellaceae</taxon>
        <taxon>Vitrella</taxon>
    </lineage>
</organism>